<feature type="domain" description="AAA+ ATPase" evidence="16">
    <location>
        <begin position="283"/>
        <end position="407"/>
    </location>
</feature>
<dbReference type="SMART" id="SM00382">
    <property type="entry name" value="AAA"/>
    <property type="match status" value="1"/>
</dbReference>
<dbReference type="GO" id="GO:0016887">
    <property type="term" value="F:ATP hydrolysis activity"/>
    <property type="evidence" value="ECO:0007669"/>
    <property type="project" value="InterPro"/>
</dbReference>
<keyword evidence="7" id="KW-0963">Cytoplasm</keyword>
<evidence type="ECO:0000256" key="5">
    <source>
        <dbReference type="ARBA" id="ARBA00009100"/>
    </source>
</evidence>
<evidence type="ECO:0000256" key="4">
    <source>
        <dbReference type="ARBA" id="ARBA00004546"/>
    </source>
</evidence>
<evidence type="ECO:0000256" key="9">
    <source>
        <dbReference type="ARBA" id="ARBA00023034"/>
    </source>
</evidence>
<dbReference type="Pfam" id="PF00004">
    <property type="entry name" value="AAA"/>
    <property type="match status" value="1"/>
</dbReference>
<dbReference type="InterPro" id="IPR014752">
    <property type="entry name" value="Arrestin-like_C"/>
</dbReference>
<keyword evidence="6" id="KW-0813">Transport</keyword>
<evidence type="ECO:0000256" key="15">
    <source>
        <dbReference type="SAM" id="Phobius"/>
    </source>
</evidence>
<comment type="subcellular location">
    <subcellularLocation>
        <location evidence="3">Cytoplasm</location>
    </subcellularLocation>
    <subcellularLocation>
        <location evidence="1">Endosome membrane</location>
        <topology evidence="1">Peripheral membrane protein</topology>
        <orientation evidence="1">Cytoplasmic side</orientation>
    </subcellularLocation>
    <subcellularLocation>
        <location evidence="4">Golgi apparatus</location>
        <location evidence="4">trans-Golgi network membrane</location>
        <topology evidence="4">Peripheral membrane protein</topology>
        <orientation evidence="4">Cytoplasmic side</orientation>
    </subcellularLocation>
    <subcellularLocation>
        <location evidence="2">Prevacuolar compartment membrane</location>
        <topology evidence="2">Peripheral membrane protein</topology>
        <orientation evidence="2">Cytoplasmic side</orientation>
    </subcellularLocation>
</comment>
<dbReference type="GO" id="GO:0006950">
    <property type="term" value="P:response to stress"/>
    <property type="evidence" value="ECO:0007669"/>
    <property type="project" value="UniProtKB-ARBA"/>
</dbReference>
<dbReference type="InterPro" id="IPR027417">
    <property type="entry name" value="P-loop_NTPase"/>
</dbReference>
<keyword evidence="9" id="KW-0333">Golgi apparatus</keyword>
<dbReference type="Pfam" id="PF14363">
    <property type="entry name" value="AAA_assoc"/>
    <property type="match status" value="1"/>
</dbReference>
<dbReference type="InterPro" id="IPR025753">
    <property type="entry name" value="AAA_N_dom"/>
</dbReference>
<sequence>MEELFYRLLDMKELFCIDFVRVPLESLSCFYSKSKDHKFCARKLQQLDKVLARFRVNCSFIMGGFMAFFYFLLFAVSLVLVLRFMSKTSLVHKLTKLWESLADRFRVYQFYKIPQFNEHFQENQLYGKISVYLDSLPSIEDSDFTNLFTGAKSNDIVFRHDANNSAVHDTFLSAKLSWTIQKSQSDGIRSFVLKINRSDKRRVFRQYFQHILTVADEIEQRNRDIKLYMNLSRENERWQSVPFTHPATFDTVVMDAELKNKVRSDLENFSKSNQYYHRLGRVWKRSFLLYGPSGTGKTSFVAAMARFLSYDVYDVDMSKVADDSDLKMLLLQTTPKSLIVVEDLDRFLTEKSTTVSLSGLLNFMDGIVSSCGEERVLVFTMNGKDQVDQLVLRPGRVDVHIHFPLCDFFAFKSLASTYLGLKEHKLFPQVEEIFHSGASLSPAEIGEIMISNRSSPSRALKSVISALQTNVDSMKGANKVGQTLSNSSSGRSVDESGEPSAVFCRESVHTVREFRKLYGLLRMGSRRKEEPPLDSSSNWAFYSDQHGKVSRTATVAGVIVQSRYNREEVFVNYLIGAFKPSCNISITFSDAKTRKQVPLKKESGQAINIEPIQGKKVEHNGVKVELLGQIEMYFDRGNFYDFTSLVRELDVPGDIYERKTYPFEFSTVEMPYETYNGVNVRLRYVLKVTISRGYGSSIVEYQDFVVRNFSPPPSINNSIKMEVGIEDCLHIEFEYNKSKYHLKDVIIGKIYFLLVRIKIKNMDLEIRRRESTGSGPNTHVETETLAKFELMDGAPVRGESIPIRLFLSPYELTPTHRNINNKFSVKYYLNLVLVDEEDRRYFKQQEITIYRLEDTS</sequence>
<evidence type="ECO:0000256" key="2">
    <source>
        <dbReference type="ARBA" id="ARBA00004179"/>
    </source>
</evidence>
<dbReference type="Proteomes" id="UP000290289">
    <property type="component" value="Chromosome 1"/>
</dbReference>
<dbReference type="FunFam" id="2.60.40.640:FF:000012">
    <property type="entry name" value="vacuolar protein sorting-associated protein 26A"/>
    <property type="match status" value="1"/>
</dbReference>
<keyword evidence="15" id="KW-0812">Transmembrane</keyword>
<comment type="similarity">
    <text evidence="5">Belongs to the VPS26 family.</text>
</comment>
<comment type="caution">
    <text evidence="17">The sequence shown here is derived from an EMBL/GenBank/DDBJ whole genome shotgun (WGS) entry which is preliminary data.</text>
</comment>
<evidence type="ECO:0000256" key="6">
    <source>
        <dbReference type="ARBA" id="ARBA00022448"/>
    </source>
</evidence>
<comment type="subunit">
    <text evidence="13">Component of the retromer complex which consists of VPS29 (MAG1), VPS26 (VPS26A or VPS26B), VPS35 (VPS35A or VPS35B or VPS35C), VPS5/17 (SNX1 or SNX2A or SNX2B). Component of a retromer subcomplex consisting of VPS29 (MAG1), VPS26 (VPS26A or VPS26B), VPS35 (VPS35A or VPS35B or VPS35C).</text>
</comment>
<gene>
    <name evidence="17" type="ORF">DVH24_022370</name>
</gene>
<dbReference type="PANTHER" id="PTHR12233">
    <property type="entry name" value="VACUOLAR PROTEIN SORTING 26 RELATED"/>
    <property type="match status" value="1"/>
</dbReference>
<keyword evidence="15" id="KW-1133">Transmembrane helix</keyword>
<dbReference type="GO" id="GO:0006886">
    <property type="term" value="P:intracellular protein transport"/>
    <property type="evidence" value="ECO:0007669"/>
    <property type="project" value="InterPro"/>
</dbReference>
<dbReference type="InterPro" id="IPR003959">
    <property type="entry name" value="ATPase_AAA_core"/>
</dbReference>
<name>A0A498KL87_MALDO</name>
<dbReference type="Gene3D" id="2.60.40.640">
    <property type="match status" value="2"/>
</dbReference>
<feature type="transmembrane region" description="Helical" evidence="15">
    <location>
        <begin position="60"/>
        <end position="85"/>
    </location>
</feature>
<keyword evidence="18" id="KW-1185">Reference proteome</keyword>
<dbReference type="InterPro" id="IPR003593">
    <property type="entry name" value="AAA+_ATPase"/>
</dbReference>
<dbReference type="FunFam" id="2.60.40.640:FF:000006">
    <property type="entry name" value="Vacuolar protein sorting-associated protein 26"/>
    <property type="match status" value="1"/>
</dbReference>
<dbReference type="GO" id="GO:0005794">
    <property type="term" value="C:Golgi apparatus"/>
    <property type="evidence" value="ECO:0007669"/>
    <property type="project" value="UniProtKB-SubCell"/>
</dbReference>
<dbReference type="InterPro" id="IPR028934">
    <property type="entry name" value="Vps26-related"/>
</dbReference>
<evidence type="ECO:0000256" key="12">
    <source>
        <dbReference type="ARBA" id="ARBA00056169"/>
    </source>
</evidence>
<keyword evidence="10 15" id="KW-0472">Membrane</keyword>
<feature type="region of interest" description="Disordered" evidence="14">
    <location>
        <begin position="478"/>
        <end position="497"/>
    </location>
</feature>
<dbReference type="Pfam" id="PF03643">
    <property type="entry name" value="Vps26"/>
    <property type="match status" value="1"/>
</dbReference>
<dbReference type="EMBL" id="RDQH01000327">
    <property type="protein sequence ID" value="RXI08226.1"/>
    <property type="molecule type" value="Genomic_DNA"/>
</dbReference>
<dbReference type="SUPFAM" id="SSF52540">
    <property type="entry name" value="P-loop containing nucleoside triphosphate hydrolases"/>
    <property type="match status" value="1"/>
</dbReference>
<evidence type="ECO:0000256" key="7">
    <source>
        <dbReference type="ARBA" id="ARBA00022490"/>
    </source>
</evidence>
<evidence type="ECO:0000256" key="11">
    <source>
        <dbReference type="ARBA" id="ARBA00049360"/>
    </source>
</evidence>
<dbReference type="GO" id="GO:0005524">
    <property type="term" value="F:ATP binding"/>
    <property type="evidence" value="ECO:0007669"/>
    <property type="project" value="InterPro"/>
</dbReference>
<proteinExistence type="inferred from homology"/>
<accession>A0A498KL87</accession>
<comment type="function">
    <text evidence="12">Plays a role in vesicular protein sorting. Component of the membrane-associated retromer complex which is essential in endosome-to-Golgi retrograde transport. The VPS29-VPS26-VPS35 subcomplex may be involved in recycling of specific cargos from endosome to the plasma membrane.</text>
</comment>
<dbReference type="Gene3D" id="3.40.50.300">
    <property type="entry name" value="P-loop containing nucleotide triphosphate hydrolases"/>
    <property type="match status" value="1"/>
</dbReference>
<evidence type="ECO:0000259" key="16">
    <source>
        <dbReference type="SMART" id="SM00382"/>
    </source>
</evidence>
<evidence type="ECO:0000256" key="13">
    <source>
        <dbReference type="ARBA" id="ARBA00064408"/>
    </source>
</evidence>
<dbReference type="InterPro" id="IPR058017">
    <property type="entry name" value="At3g28540-like_C"/>
</dbReference>
<dbReference type="Pfam" id="PF25568">
    <property type="entry name" value="AAA_lid_At3g28540"/>
    <property type="match status" value="1"/>
</dbReference>
<evidence type="ECO:0000256" key="1">
    <source>
        <dbReference type="ARBA" id="ARBA00004125"/>
    </source>
</evidence>
<evidence type="ECO:0000256" key="14">
    <source>
        <dbReference type="SAM" id="MobiDB-lite"/>
    </source>
</evidence>
<protein>
    <recommendedName>
        <fullName evidence="16">AAA+ ATPase domain-containing protein</fullName>
    </recommendedName>
</protein>
<keyword evidence="8" id="KW-0653">Protein transport</keyword>
<dbReference type="GO" id="GO:0010008">
    <property type="term" value="C:endosome membrane"/>
    <property type="evidence" value="ECO:0007669"/>
    <property type="project" value="UniProtKB-SubCell"/>
</dbReference>
<feature type="compositionally biased region" description="Polar residues" evidence="14">
    <location>
        <begin position="480"/>
        <end position="491"/>
    </location>
</feature>
<evidence type="ECO:0000313" key="18">
    <source>
        <dbReference type="Proteomes" id="UP000290289"/>
    </source>
</evidence>
<evidence type="ECO:0000256" key="10">
    <source>
        <dbReference type="ARBA" id="ARBA00023136"/>
    </source>
</evidence>
<reference evidence="17 18" key="1">
    <citation type="submission" date="2018-10" db="EMBL/GenBank/DDBJ databases">
        <title>A high-quality apple genome assembly.</title>
        <authorList>
            <person name="Hu J."/>
        </authorList>
    </citation>
    <scope>NUCLEOTIDE SEQUENCE [LARGE SCALE GENOMIC DNA]</scope>
    <source>
        <strain evidence="18">cv. HFTH1</strain>
        <tissue evidence="17">Young leaf</tissue>
    </source>
</reference>
<evidence type="ECO:0000256" key="8">
    <source>
        <dbReference type="ARBA" id="ARBA00022927"/>
    </source>
</evidence>
<evidence type="ECO:0000256" key="3">
    <source>
        <dbReference type="ARBA" id="ARBA00004496"/>
    </source>
</evidence>
<evidence type="ECO:0000313" key="17">
    <source>
        <dbReference type="EMBL" id="RXI08226.1"/>
    </source>
</evidence>
<organism evidence="17 18">
    <name type="scientific">Malus domestica</name>
    <name type="common">Apple</name>
    <name type="synonym">Pyrus malus</name>
    <dbReference type="NCBI Taxonomy" id="3750"/>
    <lineage>
        <taxon>Eukaryota</taxon>
        <taxon>Viridiplantae</taxon>
        <taxon>Streptophyta</taxon>
        <taxon>Embryophyta</taxon>
        <taxon>Tracheophyta</taxon>
        <taxon>Spermatophyta</taxon>
        <taxon>Magnoliopsida</taxon>
        <taxon>eudicotyledons</taxon>
        <taxon>Gunneridae</taxon>
        <taxon>Pentapetalae</taxon>
        <taxon>rosids</taxon>
        <taxon>fabids</taxon>
        <taxon>Rosales</taxon>
        <taxon>Rosaceae</taxon>
        <taxon>Amygdaloideae</taxon>
        <taxon>Maleae</taxon>
        <taxon>Malus</taxon>
    </lineage>
</organism>
<dbReference type="STRING" id="3750.A0A498KL87"/>
<dbReference type="AlphaFoldDB" id="A0A498KL87"/>
<comment type="catalytic activity">
    <reaction evidence="11">
        <text>ATP + H2O = ADP + phosphate + H(+)</text>
        <dbReference type="Rhea" id="RHEA:13065"/>
        <dbReference type="ChEBI" id="CHEBI:15377"/>
        <dbReference type="ChEBI" id="CHEBI:15378"/>
        <dbReference type="ChEBI" id="CHEBI:30616"/>
        <dbReference type="ChEBI" id="CHEBI:43474"/>
        <dbReference type="ChEBI" id="CHEBI:456216"/>
    </reaction>
</comment>